<dbReference type="AlphaFoldDB" id="A0A918D884"/>
<accession>A0A918D884</accession>
<keyword evidence="9" id="KW-1185">Reference proteome</keyword>
<feature type="transmembrane region" description="Helical" evidence="6">
    <location>
        <begin position="183"/>
        <end position="203"/>
    </location>
</feature>
<dbReference type="EMBL" id="BMMM01000013">
    <property type="protein sequence ID" value="GGN80026.1"/>
    <property type="molecule type" value="Genomic_DNA"/>
</dbReference>
<keyword evidence="3 6" id="KW-1133">Transmembrane helix</keyword>
<evidence type="ECO:0000256" key="1">
    <source>
        <dbReference type="ARBA" id="ARBA00004141"/>
    </source>
</evidence>
<evidence type="ECO:0000256" key="3">
    <source>
        <dbReference type="ARBA" id="ARBA00022989"/>
    </source>
</evidence>
<name>A0A918D884_9ACTN</name>
<organism evidence="8 9">
    <name type="scientific">Streptomyces albiflavescens</name>
    <dbReference type="NCBI Taxonomy" id="1623582"/>
    <lineage>
        <taxon>Bacteria</taxon>
        <taxon>Bacillati</taxon>
        <taxon>Actinomycetota</taxon>
        <taxon>Actinomycetes</taxon>
        <taxon>Kitasatosporales</taxon>
        <taxon>Streptomycetaceae</taxon>
        <taxon>Streptomyces</taxon>
    </lineage>
</organism>
<feature type="region of interest" description="Disordered" evidence="5">
    <location>
        <begin position="358"/>
        <end position="412"/>
    </location>
</feature>
<comment type="subcellular location">
    <subcellularLocation>
        <location evidence="1">Membrane</location>
        <topology evidence="1">Multi-pass membrane protein</topology>
    </subcellularLocation>
</comment>
<feature type="domain" description="ABC-2 type transporter transmembrane" evidence="7">
    <location>
        <begin position="21"/>
        <end position="348"/>
    </location>
</feature>
<reference evidence="8 9" key="1">
    <citation type="journal article" date="2014" name="Int. J. Syst. Evol. Microbiol.">
        <title>Complete genome sequence of Corynebacterium casei LMG S-19264T (=DSM 44701T), isolated from a smear-ripened cheese.</title>
        <authorList>
            <consortium name="US DOE Joint Genome Institute (JGI-PGF)"/>
            <person name="Walter F."/>
            <person name="Albersmeier A."/>
            <person name="Kalinowski J."/>
            <person name="Ruckert C."/>
        </authorList>
    </citation>
    <scope>NUCLEOTIDE SEQUENCE [LARGE SCALE GENOMIC DNA]</scope>
    <source>
        <strain evidence="8 9">CGMCC 4.7111</strain>
    </source>
</reference>
<protein>
    <recommendedName>
        <fullName evidence="7">ABC-2 type transporter transmembrane domain-containing protein</fullName>
    </recommendedName>
</protein>
<sequence length="412" mass="41965">MGGKTVKTPLVGHQSWRHVAIMAVALPLVISLAVMAYAWPAARIAPRDLPVGIVGTSTASQGAVEGLAHSKPGGFDFHLYPDEASARSAIRERDVYGAFVVAPSSLTVLESTAASPTVAQLLGKTGQQLAAHASKAAADRAASSVHGTSARSKKGEAGPKRPAQIRVRTVDVVQTSVDDPRGVVFSSALLPLTICSIMIALVIAMSRRLRPGSRLMALIVVSGAAALGVYVVAQGFLGALPHEPLATWASLSLTILAISATTAGVLTLVGSAGLGLSAALMVFVGNPFSGSTSAPELLPKAVEDIGQWLPPGAGASLVRGTAYFNGNDSAGHIAVLTLWSVLGLAAVLFGHRASRVGNGPVAHESATPGTERPANDVATPQLPLAPEESADSSSPARIGMHAHSHARHAAGT</sequence>
<dbReference type="Pfam" id="PF12698">
    <property type="entry name" value="ABC2_membrane_3"/>
    <property type="match status" value="1"/>
</dbReference>
<evidence type="ECO:0000256" key="6">
    <source>
        <dbReference type="SAM" id="Phobius"/>
    </source>
</evidence>
<evidence type="ECO:0000259" key="7">
    <source>
        <dbReference type="Pfam" id="PF12698"/>
    </source>
</evidence>
<feature type="transmembrane region" description="Helical" evidence="6">
    <location>
        <begin position="20"/>
        <end position="39"/>
    </location>
</feature>
<dbReference type="GO" id="GO:0140359">
    <property type="term" value="F:ABC-type transporter activity"/>
    <property type="evidence" value="ECO:0007669"/>
    <property type="project" value="InterPro"/>
</dbReference>
<feature type="transmembrane region" description="Helical" evidence="6">
    <location>
        <begin position="330"/>
        <end position="349"/>
    </location>
</feature>
<dbReference type="GO" id="GO:0016020">
    <property type="term" value="C:membrane"/>
    <property type="evidence" value="ECO:0007669"/>
    <property type="project" value="UniProtKB-SubCell"/>
</dbReference>
<feature type="transmembrane region" description="Helical" evidence="6">
    <location>
        <begin position="245"/>
        <end position="266"/>
    </location>
</feature>
<evidence type="ECO:0000256" key="2">
    <source>
        <dbReference type="ARBA" id="ARBA00022692"/>
    </source>
</evidence>
<evidence type="ECO:0000313" key="9">
    <source>
        <dbReference type="Proteomes" id="UP000600365"/>
    </source>
</evidence>
<gene>
    <name evidence="8" type="ORF">GCM10011579_065100</name>
</gene>
<proteinExistence type="predicted"/>
<feature type="compositionally biased region" description="Low complexity" evidence="5">
    <location>
        <begin position="385"/>
        <end position="396"/>
    </location>
</feature>
<feature type="region of interest" description="Disordered" evidence="5">
    <location>
        <begin position="138"/>
        <end position="162"/>
    </location>
</feature>
<keyword evidence="4 6" id="KW-0472">Membrane</keyword>
<comment type="caution">
    <text evidence="8">The sequence shown here is derived from an EMBL/GenBank/DDBJ whole genome shotgun (WGS) entry which is preliminary data.</text>
</comment>
<feature type="compositionally biased region" description="Basic residues" evidence="5">
    <location>
        <begin position="400"/>
        <end position="412"/>
    </location>
</feature>
<feature type="transmembrane region" description="Helical" evidence="6">
    <location>
        <begin position="215"/>
        <end position="233"/>
    </location>
</feature>
<dbReference type="Proteomes" id="UP000600365">
    <property type="component" value="Unassembled WGS sequence"/>
</dbReference>
<evidence type="ECO:0000256" key="5">
    <source>
        <dbReference type="SAM" id="MobiDB-lite"/>
    </source>
</evidence>
<evidence type="ECO:0000256" key="4">
    <source>
        <dbReference type="ARBA" id="ARBA00023136"/>
    </source>
</evidence>
<evidence type="ECO:0000313" key="8">
    <source>
        <dbReference type="EMBL" id="GGN80026.1"/>
    </source>
</evidence>
<dbReference type="InterPro" id="IPR013525">
    <property type="entry name" value="ABC2_TM"/>
</dbReference>
<keyword evidence="2 6" id="KW-0812">Transmembrane</keyword>